<keyword evidence="3" id="KW-1185">Reference proteome</keyword>
<dbReference type="EnsemblPlants" id="AET2Gv20564900.14">
    <property type="protein sequence ID" value="AET2Gv20564900.14"/>
    <property type="gene ID" value="AET2Gv20564900"/>
</dbReference>
<proteinExistence type="predicted"/>
<dbReference type="AlphaFoldDB" id="A0A453BMQ2"/>
<feature type="compositionally biased region" description="Basic and acidic residues" evidence="1">
    <location>
        <begin position="48"/>
        <end position="57"/>
    </location>
</feature>
<protein>
    <submittedName>
        <fullName evidence="2">Uncharacterized protein</fullName>
    </submittedName>
</protein>
<organism evidence="2 3">
    <name type="scientific">Aegilops tauschii subsp. strangulata</name>
    <name type="common">Goatgrass</name>
    <dbReference type="NCBI Taxonomy" id="200361"/>
    <lineage>
        <taxon>Eukaryota</taxon>
        <taxon>Viridiplantae</taxon>
        <taxon>Streptophyta</taxon>
        <taxon>Embryophyta</taxon>
        <taxon>Tracheophyta</taxon>
        <taxon>Spermatophyta</taxon>
        <taxon>Magnoliopsida</taxon>
        <taxon>Liliopsida</taxon>
        <taxon>Poales</taxon>
        <taxon>Poaceae</taxon>
        <taxon>BOP clade</taxon>
        <taxon>Pooideae</taxon>
        <taxon>Triticodae</taxon>
        <taxon>Triticeae</taxon>
        <taxon>Triticinae</taxon>
        <taxon>Aegilops</taxon>
    </lineage>
</organism>
<dbReference type="Gramene" id="AET2Gv20564900.14">
    <property type="protein sequence ID" value="AET2Gv20564900.14"/>
    <property type="gene ID" value="AET2Gv20564900"/>
</dbReference>
<reference evidence="2" key="3">
    <citation type="journal article" date="2017" name="Nature">
        <title>Genome sequence of the progenitor of the wheat D genome Aegilops tauschii.</title>
        <authorList>
            <person name="Luo M.C."/>
            <person name="Gu Y.Q."/>
            <person name="Puiu D."/>
            <person name="Wang H."/>
            <person name="Twardziok S.O."/>
            <person name="Deal K.R."/>
            <person name="Huo N."/>
            <person name="Zhu T."/>
            <person name="Wang L."/>
            <person name="Wang Y."/>
            <person name="McGuire P.E."/>
            <person name="Liu S."/>
            <person name="Long H."/>
            <person name="Ramasamy R.K."/>
            <person name="Rodriguez J.C."/>
            <person name="Van S.L."/>
            <person name="Yuan L."/>
            <person name="Wang Z."/>
            <person name="Xia Z."/>
            <person name="Xiao L."/>
            <person name="Anderson O.D."/>
            <person name="Ouyang S."/>
            <person name="Liang Y."/>
            <person name="Zimin A.V."/>
            <person name="Pertea G."/>
            <person name="Qi P."/>
            <person name="Bennetzen J.L."/>
            <person name="Dai X."/>
            <person name="Dawson M.W."/>
            <person name="Muller H.G."/>
            <person name="Kugler K."/>
            <person name="Rivarola-Duarte L."/>
            <person name="Spannagl M."/>
            <person name="Mayer K.F.X."/>
            <person name="Lu F.H."/>
            <person name="Bevan M.W."/>
            <person name="Leroy P."/>
            <person name="Li P."/>
            <person name="You F.M."/>
            <person name="Sun Q."/>
            <person name="Liu Z."/>
            <person name="Lyons E."/>
            <person name="Wicker T."/>
            <person name="Salzberg S.L."/>
            <person name="Devos K.M."/>
            <person name="Dvorak J."/>
        </authorList>
    </citation>
    <scope>NUCLEOTIDE SEQUENCE [LARGE SCALE GENOMIC DNA]</scope>
    <source>
        <strain evidence="2">cv. AL8/78</strain>
    </source>
</reference>
<reference evidence="2" key="4">
    <citation type="submission" date="2019-03" db="UniProtKB">
        <authorList>
            <consortium name="EnsemblPlants"/>
        </authorList>
    </citation>
    <scope>IDENTIFICATION</scope>
</reference>
<evidence type="ECO:0000313" key="3">
    <source>
        <dbReference type="Proteomes" id="UP000015105"/>
    </source>
</evidence>
<name>A0A453BMQ2_AEGTS</name>
<sequence length="96" mass="10232">MNKVPSHFSFPVAAMVSLVDLPPPTDLLPVLDAATTQLMAAGKLRGSRRPDEGKGAEEVLQPDEGKGPISLMFPTIDQIFTTSDTLSLPHGPAHAW</sequence>
<reference evidence="2" key="5">
    <citation type="journal article" date="2021" name="G3 (Bethesda)">
        <title>Aegilops tauschii genome assembly Aet v5.0 features greater sequence contiguity and improved annotation.</title>
        <authorList>
            <person name="Wang L."/>
            <person name="Zhu T."/>
            <person name="Rodriguez J.C."/>
            <person name="Deal K.R."/>
            <person name="Dubcovsky J."/>
            <person name="McGuire P.E."/>
            <person name="Lux T."/>
            <person name="Spannagl M."/>
            <person name="Mayer K.F.X."/>
            <person name="Baldrich P."/>
            <person name="Meyers B.C."/>
            <person name="Huo N."/>
            <person name="Gu Y.Q."/>
            <person name="Zhou H."/>
            <person name="Devos K.M."/>
            <person name="Bennetzen J.L."/>
            <person name="Unver T."/>
            <person name="Budak H."/>
            <person name="Gulick P.J."/>
            <person name="Galiba G."/>
            <person name="Kalapos B."/>
            <person name="Nelson D.R."/>
            <person name="Li P."/>
            <person name="You F.M."/>
            <person name="Luo M.C."/>
            <person name="Dvorak J."/>
        </authorList>
    </citation>
    <scope>NUCLEOTIDE SEQUENCE [LARGE SCALE GENOMIC DNA]</scope>
    <source>
        <strain evidence="2">cv. AL8/78</strain>
    </source>
</reference>
<accession>A0A453BMQ2</accession>
<feature type="region of interest" description="Disordered" evidence="1">
    <location>
        <begin position="43"/>
        <end position="67"/>
    </location>
</feature>
<reference evidence="3" key="2">
    <citation type="journal article" date="2017" name="Nat. Plants">
        <title>The Aegilops tauschii genome reveals multiple impacts of transposons.</title>
        <authorList>
            <person name="Zhao G."/>
            <person name="Zou C."/>
            <person name="Li K."/>
            <person name="Wang K."/>
            <person name="Li T."/>
            <person name="Gao L."/>
            <person name="Zhang X."/>
            <person name="Wang H."/>
            <person name="Yang Z."/>
            <person name="Liu X."/>
            <person name="Jiang W."/>
            <person name="Mao L."/>
            <person name="Kong X."/>
            <person name="Jiao Y."/>
            <person name="Jia J."/>
        </authorList>
    </citation>
    <scope>NUCLEOTIDE SEQUENCE [LARGE SCALE GENOMIC DNA]</scope>
    <source>
        <strain evidence="3">cv. AL8/78</strain>
    </source>
</reference>
<reference evidence="3" key="1">
    <citation type="journal article" date="2014" name="Science">
        <title>Ancient hybridizations among the ancestral genomes of bread wheat.</title>
        <authorList>
            <consortium name="International Wheat Genome Sequencing Consortium,"/>
            <person name="Marcussen T."/>
            <person name="Sandve S.R."/>
            <person name="Heier L."/>
            <person name="Spannagl M."/>
            <person name="Pfeifer M."/>
            <person name="Jakobsen K.S."/>
            <person name="Wulff B.B."/>
            <person name="Steuernagel B."/>
            <person name="Mayer K.F."/>
            <person name="Olsen O.A."/>
        </authorList>
    </citation>
    <scope>NUCLEOTIDE SEQUENCE [LARGE SCALE GENOMIC DNA]</scope>
    <source>
        <strain evidence="3">cv. AL8/78</strain>
    </source>
</reference>
<evidence type="ECO:0000256" key="1">
    <source>
        <dbReference type="SAM" id="MobiDB-lite"/>
    </source>
</evidence>
<evidence type="ECO:0000313" key="2">
    <source>
        <dbReference type="EnsemblPlants" id="AET2Gv20564900.14"/>
    </source>
</evidence>
<dbReference type="Proteomes" id="UP000015105">
    <property type="component" value="Chromosome 2D"/>
</dbReference>